<proteinExistence type="predicted"/>
<keyword evidence="3" id="KW-1185">Reference proteome</keyword>
<feature type="region of interest" description="Disordered" evidence="1">
    <location>
        <begin position="1"/>
        <end position="22"/>
    </location>
</feature>
<evidence type="ECO:0000256" key="1">
    <source>
        <dbReference type="SAM" id="MobiDB-lite"/>
    </source>
</evidence>
<evidence type="ECO:0000313" key="2">
    <source>
        <dbReference type="EMBL" id="KAK6500267.1"/>
    </source>
</evidence>
<reference evidence="2 3" key="1">
    <citation type="submission" date="2023-08" db="EMBL/GenBank/DDBJ databases">
        <authorList>
            <person name="Palmer J.M."/>
        </authorList>
    </citation>
    <scope>NUCLEOTIDE SEQUENCE [LARGE SCALE GENOMIC DNA]</scope>
    <source>
        <strain evidence="2 3">TWF481</strain>
    </source>
</reference>
<protein>
    <recommendedName>
        <fullName evidence="4">F-box domain-containing protein</fullName>
    </recommendedName>
</protein>
<accession>A0AAV9W1F0</accession>
<organism evidence="2 3">
    <name type="scientific">Arthrobotrys musiformis</name>
    <dbReference type="NCBI Taxonomy" id="47236"/>
    <lineage>
        <taxon>Eukaryota</taxon>
        <taxon>Fungi</taxon>
        <taxon>Dikarya</taxon>
        <taxon>Ascomycota</taxon>
        <taxon>Pezizomycotina</taxon>
        <taxon>Orbiliomycetes</taxon>
        <taxon>Orbiliales</taxon>
        <taxon>Orbiliaceae</taxon>
        <taxon>Arthrobotrys</taxon>
    </lineage>
</organism>
<dbReference type="EMBL" id="JAVHJL010000007">
    <property type="protein sequence ID" value="KAK6500267.1"/>
    <property type="molecule type" value="Genomic_DNA"/>
</dbReference>
<comment type="caution">
    <text evidence="2">The sequence shown here is derived from an EMBL/GenBank/DDBJ whole genome shotgun (WGS) entry which is preliminary data.</text>
</comment>
<name>A0AAV9W1F0_9PEZI</name>
<gene>
    <name evidence="2" type="ORF">TWF481_010612</name>
</gene>
<dbReference type="AlphaFoldDB" id="A0AAV9W1F0"/>
<evidence type="ECO:0000313" key="3">
    <source>
        <dbReference type="Proteomes" id="UP001370758"/>
    </source>
</evidence>
<dbReference type="Proteomes" id="UP001370758">
    <property type="component" value="Unassembled WGS sequence"/>
</dbReference>
<sequence length="444" mass="51703">MDPSICSQHPSPDNINGNAQRTNITSLPPELLENISLQVGKLNPKTSWNFCASNKYLYSTIGPANNFLWYQITGKFEIGNTKFVKYRQNFEYATLARRKAAWPHPRCCGCDSSGGELQMIQNWSQFRTLVYLLFCRKCLDKYYVSLTSIAELRATDPVLQHFFSSHPALNSICHVYWNRRSELVSKELYNHVKTIFNIDDSDQASFRILTDPEIKEIQEKASMFVPTFVPAEHHRHVHERRYPEGVSEIYRREYTSFHFLCPPAYFEELWNGYDKMMRRVKVDRGNLLNTGLLGSSSLRIHEPRRAFYYFRYNFHRNPRQSNKNELIYEGEYQAQLSQYEGQRAIITRHKYCQQALVALFGPGDGVEWRASRVQWPEFLIALFDKWCKVSFGAGVWLPDRPMARCPYCQGFFQGPVGGGAEKGWRDEPENLLDHITGVHGDMLR</sequence>
<evidence type="ECO:0008006" key="4">
    <source>
        <dbReference type="Google" id="ProtNLM"/>
    </source>
</evidence>